<evidence type="ECO:0000256" key="7">
    <source>
        <dbReference type="ARBA" id="ARBA00023125"/>
    </source>
</evidence>
<evidence type="ECO:0000313" key="10">
    <source>
        <dbReference type="EMBL" id="KKM17572.1"/>
    </source>
</evidence>
<dbReference type="GO" id="GO:0008170">
    <property type="term" value="F:N-methyltransferase activity"/>
    <property type="evidence" value="ECO:0007669"/>
    <property type="project" value="InterPro"/>
</dbReference>
<dbReference type="InterPro" id="IPR029063">
    <property type="entry name" value="SAM-dependent_MTases_sf"/>
</dbReference>
<dbReference type="GO" id="GO:0015667">
    <property type="term" value="F:site-specific DNA-methyltransferase (cytosine-N4-specific) activity"/>
    <property type="evidence" value="ECO:0007669"/>
    <property type="project" value="UniProtKB-EC"/>
</dbReference>
<keyword evidence="4" id="KW-0808">Transferase</keyword>
<evidence type="ECO:0000256" key="3">
    <source>
        <dbReference type="ARBA" id="ARBA00022603"/>
    </source>
</evidence>
<evidence type="ECO:0000259" key="9">
    <source>
        <dbReference type="Pfam" id="PF01555"/>
    </source>
</evidence>
<keyword evidence="7" id="KW-0238">DNA-binding</keyword>
<comment type="catalytic activity">
    <reaction evidence="8">
        <text>a 2'-deoxycytidine in DNA + S-adenosyl-L-methionine = an N(4)-methyl-2'-deoxycytidine in DNA + S-adenosyl-L-homocysteine + H(+)</text>
        <dbReference type="Rhea" id="RHEA:16857"/>
        <dbReference type="Rhea" id="RHEA-COMP:11369"/>
        <dbReference type="Rhea" id="RHEA-COMP:13674"/>
        <dbReference type="ChEBI" id="CHEBI:15378"/>
        <dbReference type="ChEBI" id="CHEBI:57856"/>
        <dbReference type="ChEBI" id="CHEBI:59789"/>
        <dbReference type="ChEBI" id="CHEBI:85452"/>
        <dbReference type="ChEBI" id="CHEBI:137933"/>
        <dbReference type="EC" id="2.1.1.113"/>
    </reaction>
</comment>
<comment type="similarity">
    <text evidence="1">Belongs to the N(4)/N(6)-methyltransferase family. N(4) subfamily.</text>
</comment>
<evidence type="ECO:0000256" key="1">
    <source>
        <dbReference type="ARBA" id="ARBA00010203"/>
    </source>
</evidence>
<dbReference type="PROSITE" id="PS00093">
    <property type="entry name" value="N4_MTASE"/>
    <property type="match status" value="1"/>
</dbReference>
<comment type="caution">
    <text evidence="10">The sequence shown here is derived from an EMBL/GenBank/DDBJ whole genome shotgun (WGS) entry which is preliminary data.</text>
</comment>
<gene>
    <name evidence="10" type="ORF">LCGC14_1674410</name>
</gene>
<evidence type="ECO:0000256" key="8">
    <source>
        <dbReference type="ARBA" id="ARBA00049120"/>
    </source>
</evidence>
<dbReference type="AlphaFoldDB" id="A0A0F9HR81"/>
<dbReference type="EMBL" id="LAZR01014417">
    <property type="protein sequence ID" value="KKM17572.1"/>
    <property type="molecule type" value="Genomic_DNA"/>
</dbReference>
<dbReference type="SUPFAM" id="SSF53335">
    <property type="entry name" value="S-adenosyl-L-methionine-dependent methyltransferases"/>
    <property type="match status" value="1"/>
</dbReference>
<evidence type="ECO:0000256" key="5">
    <source>
        <dbReference type="ARBA" id="ARBA00022691"/>
    </source>
</evidence>
<dbReference type="EC" id="2.1.1.113" evidence="2"/>
<name>A0A0F9HR81_9ZZZZ</name>
<evidence type="ECO:0000256" key="6">
    <source>
        <dbReference type="ARBA" id="ARBA00022747"/>
    </source>
</evidence>
<dbReference type="Pfam" id="PF01555">
    <property type="entry name" value="N6_N4_Mtase"/>
    <property type="match status" value="1"/>
</dbReference>
<feature type="domain" description="DNA methylase N-4/N-6" evidence="9">
    <location>
        <begin position="62"/>
        <end position="98"/>
    </location>
</feature>
<dbReference type="Gene3D" id="3.40.50.150">
    <property type="entry name" value="Vaccinia Virus protein VP39"/>
    <property type="match status" value="2"/>
</dbReference>
<reference evidence="10" key="1">
    <citation type="journal article" date="2015" name="Nature">
        <title>Complex archaea that bridge the gap between prokaryotes and eukaryotes.</title>
        <authorList>
            <person name="Spang A."/>
            <person name="Saw J.H."/>
            <person name="Jorgensen S.L."/>
            <person name="Zaremba-Niedzwiedzka K."/>
            <person name="Martijn J."/>
            <person name="Lind A.E."/>
            <person name="van Eijk R."/>
            <person name="Schleper C."/>
            <person name="Guy L."/>
            <person name="Ettema T.J."/>
        </authorList>
    </citation>
    <scope>NUCLEOTIDE SEQUENCE</scope>
</reference>
<dbReference type="InterPro" id="IPR002941">
    <property type="entry name" value="DNA_methylase_N4/N6"/>
</dbReference>
<organism evidence="10">
    <name type="scientific">marine sediment metagenome</name>
    <dbReference type="NCBI Taxonomy" id="412755"/>
    <lineage>
        <taxon>unclassified sequences</taxon>
        <taxon>metagenomes</taxon>
        <taxon>ecological metagenomes</taxon>
    </lineage>
</organism>
<dbReference type="InterPro" id="IPR017985">
    <property type="entry name" value="MeTrfase_CN4_CS"/>
</dbReference>
<keyword evidence="3" id="KW-0489">Methyltransferase</keyword>
<sequence length="113" mass="12095">MLNNSTIHIGDCRDVMRTMEAGSVQCVVTSPPYFGLRDYGTAVWEGGDAGCECDAGEPVPCTVCDIFSGAGTSGVVAVKHGRRYIGIELNPDYAAMSEKRISAKLDESALFRQ</sequence>
<dbReference type="GO" id="GO:0032259">
    <property type="term" value="P:methylation"/>
    <property type="evidence" value="ECO:0007669"/>
    <property type="project" value="UniProtKB-KW"/>
</dbReference>
<accession>A0A0F9HR81</accession>
<proteinExistence type="inferred from homology"/>
<keyword evidence="5" id="KW-0949">S-adenosyl-L-methionine</keyword>
<dbReference type="InterPro" id="IPR001091">
    <property type="entry name" value="RM_Methyltransferase"/>
</dbReference>
<protein>
    <recommendedName>
        <fullName evidence="2">site-specific DNA-methyltransferase (cytosine-N(4)-specific)</fullName>
        <ecNumber evidence="2">2.1.1.113</ecNumber>
    </recommendedName>
</protein>
<keyword evidence="6" id="KW-0680">Restriction system</keyword>
<dbReference type="PRINTS" id="PR00508">
    <property type="entry name" value="S21N4MTFRASE"/>
</dbReference>
<dbReference type="GO" id="GO:0009307">
    <property type="term" value="P:DNA restriction-modification system"/>
    <property type="evidence" value="ECO:0007669"/>
    <property type="project" value="UniProtKB-KW"/>
</dbReference>
<evidence type="ECO:0000256" key="4">
    <source>
        <dbReference type="ARBA" id="ARBA00022679"/>
    </source>
</evidence>
<dbReference type="GO" id="GO:0003677">
    <property type="term" value="F:DNA binding"/>
    <property type="evidence" value="ECO:0007669"/>
    <property type="project" value="UniProtKB-KW"/>
</dbReference>
<evidence type="ECO:0000256" key="2">
    <source>
        <dbReference type="ARBA" id="ARBA00012185"/>
    </source>
</evidence>